<evidence type="ECO:0000256" key="1">
    <source>
        <dbReference type="SAM" id="SignalP"/>
    </source>
</evidence>
<gene>
    <name evidence="2" type="ORF">TTAC_LOCUS1828</name>
</gene>
<sequence length="106" mass="11740">MRMLLLYLLVLLGINDRFTATQSRDADTIENTEATATDVDEEALSEGNKSEPLYDKTTFDNIKEALKAERGISDVVLAVINTSTVLRCRPDKNFSNSDGQNGVKDQ</sequence>
<feature type="chain" id="PRO_5043132927" evidence="1">
    <location>
        <begin position="21"/>
        <end position="106"/>
    </location>
</feature>
<evidence type="ECO:0000313" key="4">
    <source>
        <dbReference type="WBParaSite" id="TTAC_0000184101-mRNA-1"/>
    </source>
</evidence>
<dbReference type="Proteomes" id="UP000274429">
    <property type="component" value="Unassembled WGS sequence"/>
</dbReference>
<evidence type="ECO:0000313" key="3">
    <source>
        <dbReference type="Proteomes" id="UP000274429"/>
    </source>
</evidence>
<accession>A0A0R3WM53</accession>
<keyword evidence="1" id="KW-0732">Signal</keyword>
<dbReference type="WBParaSite" id="TTAC_0000184101-mRNA-1">
    <property type="protein sequence ID" value="TTAC_0000184101-mRNA-1"/>
    <property type="gene ID" value="TTAC_0000184101"/>
</dbReference>
<reference evidence="4" key="1">
    <citation type="submission" date="2017-02" db="UniProtKB">
        <authorList>
            <consortium name="WormBaseParasite"/>
        </authorList>
    </citation>
    <scope>IDENTIFICATION</scope>
</reference>
<reference evidence="2 3" key="2">
    <citation type="submission" date="2018-11" db="EMBL/GenBank/DDBJ databases">
        <authorList>
            <consortium name="Pathogen Informatics"/>
        </authorList>
    </citation>
    <scope>NUCLEOTIDE SEQUENCE [LARGE SCALE GENOMIC DNA]</scope>
</reference>
<dbReference type="STRING" id="6205.A0A0R3WM53"/>
<protein>
    <submittedName>
        <fullName evidence="4">Secreted protein</fullName>
    </submittedName>
</protein>
<name>A0A0R3WM53_HYDTA</name>
<feature type="signal peptide" evidence="1">
    <location>
        <begin position="1"/>
        <end position="20"/>
    </location>
</feature>
<proteinExistence type="predicted"/>
<dbReference type="EMBL" id="UYWX01000539">
    <property type="protein sequence ID" value="VDM18568.1"/>
    <property type="molecule type" value="Genomic_DNA"/>
</dbReference>
<organism evidence="4">
    <name type="scientific">Hydatigena taeniaeformis</name>
    <name type="common">Feline tapeworm</name>
    <name type="synonym">Taenia taeniaeformis</name>
    <dbReference type="NCBI Taxonomy" id="6205"/>
    <lineage>
        <taxon>Eukaryota</taxon>
        <taxon>Metazoa</taxon>
        <taxon>Spiralia</taxon>
        <taxon>Lophotrochozoa</taxon>
        <taxon>Platyhelminthes</taxon>
        <taxon>Cestoda</taxon>
        <taxon>Eucestoda</taxon>
        <taxon>Cyclophyllidea</taxon>
        <taxon>Taeniidae</taxon>
        <taxon>Hydatigera</taxon>
    </lineage>
</organism>
<keyword evidence="3" id="KW-1185">Reference proteome</keyword>
<evidence type="ECO:0000313" key="2">
    <source>
        <dbReference type="EMBL" id="VDM18568.1"/>
    </source>
</evidence>
<dbReference type="AlphaFoldDB" id="A0A0R3WM53"/>